<accession>A0A0C2M3S5</accession>
<name>A0A0C2M3S5_THEKT</name>
<feature type="chain" id="PRO_5002151937" description="Secreted protein" evidence="1">
    <location>
        <begin position="20"/>
        <end position="104"/>
    </location>
</feature>
<keyword evidence="1" id="KW-0732">Signal</keyword>
<proteinExistence type="predicted"/>
<keyword evidence="3" id="KW-1185">Reference proteome</keyword>
<evidence type="ECO:0000313" key="3">
    <source>
        <dbReference type="Proteomes" id="UP000031668"/>
    </source>
</evidence>
<gene>
    <name evidence="2" type="ORF">RF11_08577</name>
</gene>
<evidence type="ECO:0008006" key="4">
    <source>
        <dbReference type="Google" id="ProtNLM"/>
    </source>
</evidence>
<reference evidence="2 3" key="1">
    <citation type="journal article" date="2014" name="Genome Biol. Evol.">
        <title>The genome of the myxosporean Thelohanellus kitauei shows adaptations to nutrient acquisition within its fish host.</title>
        <authorList>
            <person name="Yang Y."/>
            <person name="Xiong J."/>
            <person name="Zhou Z."/>
            <person name="Huo F."/>
            <person name="Miao W."/>
            <person name="Ran C."/>
            <person name="Liu Y."/>
            <person name="Zhang J."/>
            <person name="Feng J."/>
            <person name="Wang M."/>
            <person name="Wang M."/>
            <person name="Wang L."/>
            <person name="Yao B."/>
        </authorList>
    </citation>
    <scope>NUCLEOTIDE SEQUENCE [LARGE SCALE GENOMIC DNA]</scope>
    <source>
        <strain evidence="2">Wuqing</strain>
    </source>
</reference>
<sequence length="104" mass="11911">MTFSSTVIVIFAFNWLLTTQHLLRNFLQSERPASCEALVGFEKVIQLDLPVLMHLLLGRQIFPDLNQLPILCLSLDLLFNEFGIRETVTDRRFTDLLPSTSCDV</sequence>
<dbReference type="Proteomes" id="UP000031668">
    <property type="component" value="Unassembled WGS sequence"/>
</dbReference>
<dbReference type="AlphaFoldDB" id="A0A0C2M3S5"/>
<evidence type="ECO:0000313" key="2">
    <source>
        <dbReference type="EMBL" id="KII61665.1"/>
    </source>
</evidence>
<feature type="signal peptide" evidence="1">
    <location>
        <begin position="1"/>
        <end position="19"/>
    </location>
</feature>
<dbReference type="EMBL" id="JWZT01005293">
    <property type="protein sequence ID" value="KII61665.1"/>
    <property type="molecule type" value="Genomic_DNA"/>
</dbReference>
<evidence type="ECO:0000256" key="1">
    <source>
        <dbReference type="SAM" id="SignalP"/>
    </source>
</evidence>
<comment type="caution">
    <text evidence="2">The sequence shown here is derived from an EMBL/GenBank/DDBJ whole genome shotgun (WGS) entry which is preliminary data.</text>
</comment>
<organism evidence="2 3">
    <name type="scientific">Thelohanellus kitauei</name>
    <name type="common">Myxosporean</name>
    <dbReference type="NCBI Taxonomy" id="669202"/>
    <lineage>
        <taxon>Eukaryota</taxon>
        <taxon>Metazoa</taxon>
        <taxon>Cnidaria</taxon>
        <taxon>Myxozoa</taxon>
        <taxon>Myxosporea</taxon>
        <taxon>Bivalvulida</taxon>
        <taxon>Platysporina</taxon>
        <taxon>Myxobolidae</taxon>
        <taxon>Thelohanellus</taxon>
    </lineage>
</organism>
<protein>
    <recommendedName>
        <fullName evidence="4">Secreted protein</fullName>
    </recommendedName>
</protein>